<evidence type="ECO:0000259" key="13">
    <source>
        <dbReference type="PROSITE" id="PS50113"/>
    </source>
</evidence>
<sequence>MTSCALGLDVAPIISADLFAVKQIAAIPAMLEIICRSTGLGFAAVARVTDETWIACRVQDEIGRGIRSGDMLRTETTLCGEVRHHGKPIVIDDVCADETYRDHPAPVRYGYRSYISFPILWPNGDAFGTLCAVGLQPAKLNTPSIRGMFRQFAALIGLHLDAHGKLAVPEEPPGDEAEAKPHNVPLATLIEHLPLGAGLFGPDGRGLVVNSSLRRFLTQARPHAAADAQLRWPGFEGEGTALVPPDDPLARALRGETVVAARLSNRTDEARAGWVRVSALPVRGNSGAGRQSAPASREDLAVILVVEEEATKRAQDALRQSEARLQAAIDLAGLSPYSWDLERGILHWDARLKAMWGLTPEAVVDRTTWLSAIHPEDRSEVEEAIARCHDPSGDGIYHVEYRVIGIADGVERWISSHGRALFEEGRPTGFTGVALDITERRRAEASLRESEERFRRFAEHSTNVLWLADIENRSVDYISRAFQHVWGRAPEELSSIDDWLESIHPDDRDSASRTVERVGAGELVVLEYRILRPGDGGVRRIRDTFFPIRSDDGRIRRIGGIAEDITGHTSARIYLIAEDGPPRQTLVALLQPAGYEVQTFENAAGLSEIAASLRPGCVVLDSEAAGSDSLTIVRSLKARRLDLPVLVLGSSHGDVGVGVRAMKAGAVDYLEKPWQPPALLTAIAAALADLRTDAERSRAHDETRARIAALSAREREVLEGLLAGGTNKTIGRALGLSPRTVEIHRSHVMEILGARTLPEAVLMAAEAGVRPTDTL</sequence>
<dbReference type="Pfam" id="PF01590">
    <property type="entry name" value="GAF"/>
    <property type="match status" value="1"/>
</dbReference>
<dbReference type="SMART" id="SM00086">
    <property type="entry name" value="PAC"/>
    <property type="match status" value="2"/>
</dbReference>
<evidence type="ECO:0000259" key="12">
    <source>
        <dbReference type="PROSITE" id="PS50112"/>
    </source>
</evidence>
<dbReference type="PROSITE" id="PS50110">
    <property type="entry name" value="RESPONSE_REGULATORY"/>
    <property type="match status" value="1"/>
</dbReference>
<keyword evidence="8" id="KW-0804">Transcription</keyword>
<dbReference type="EC" id="2.7.13.3" evidence="2"/>
<dbReference type="SUPFAM" id="SSF55781">
    <property type="entry name" value="GAF domain-like"/>
    <property type="match status" value="1"/>
</dbReference>
<dbReference type="Gene3D" id="3.30.450.40">
    <property type="match status" value="1"/>
</dbReference>
<comment type="catalytic activity">
    <reaction evidence="1">
        <text>ATP + protein L-histidine = ADP + protein N-phospho-L-histidine.</text>
        <dbReference type="EC" id="2.7.13.3"/>
    </reaction>
</comment>
<evidence type="ECO:0000256" key="9">
    <source>
        <dbReference type="PROSITE-ProRule" id="PRU00169"/>
    </source>
</evidence>
<dbReference type="Gene3D" id="3.40.50.2300">
    <property type="match status" value="1"/>
</dbReference>
<accession>A0A921JE68</accession>
<dbReference type="InterPro" id="IPR001789">
    <property type="entry name" value="Sig_transdc_resp-reg_receiver"/>
</dbReference>
<feature type="domain" description="HTH luxR-type" evidence="10">
    <location>
        <begin position="703"/>
        <end position="768"/>
    </location>
</feature>
<evidence type="ECO:0000259" key="11">
    <source>
        <dbReference type="PROSITE" id="PS50110"/>
    </source>
</evidence>
<feature type="domain" description="PAS" evidence="12">
    <location>
        <begin position="450"/>
        <end position="522"/>
    </location>
</feature>
<dbReference type="Pfam" id="PF08447">
    <property type="entry name" value="PAS_3"/>
    <property type="match status" value="2"/>
</dbReference>
<dbReference type="InterPro" id="IPR001610">
    <property type="entry name" value="PAC"/>
</dbReference>
<feature type="domain" description="PAC" evidence="13">
    <location>
        <begin position="397"/>
        <end position="449"/>
    </location>
</feature>
<dbReference type="NCBIfam" id="TIGR00229">
    <property type="entry name" value="sensory_box"/>
    <property type="match status" value="2"/>
</dbReference>
<dbReference type="InterPro" id="IPR013655">
    <property type="entry name" value="PAS_fold_3"/>
</dbReference>
<dbReference type="PROSITE" id="PS50113">
    <property type="entry name" value="PAC"/>
    <property type="match status" value="2"/>
</dbReference>
<protein>
    <recommendedName>
        <fullName evidence="2">histidine kinase</fullName>
        <ecNumber evidence="2">2.7.13.3</ecNumber>
    </recommendedName>
</protein>
<dbReference type="InterPro" id="IPR011006">
    <property type="entry name" value="CheY-like_superfamily"/>
</dbReference>
<dbReference type="GO" id="GO:0004673">
    <property type="term" value="F:protein histidine kinase activity"/>
    <property type="evidence" value="ECO:0007669"/>
    <property type="project" value="UniProtKB-EC"/>
</dbReference>
<dbReference type="Pfam" id="PF00072">
    <property type="entry name" value="Response_reg"/>
    <property type="match status" value="1"/>
</dbReference>
<evidence type="ECO:0000259" key="10">
    <source>
        <dbReference type="PROSITE" id="PS50043"/>
    </source>
</evidence>
<evidence type="ECO:0000313" key="15">
    <source>
        <dbReference type="Proteomes" id="UP000742631"/>
    </source>
</evidence>
<dbReference type="SUPFAM" id="SSF52172">
    <property type="entry name" value="CheY-like"/>
    <property type="match status" value="1"/>
</dbReference>
<keyword evidence="6" id="KW-0805">Transcription regulation</keyword>
<dbReference type="Gene3D" id="2.10.70.100">
    <property type="match status" value="1"/>
</dbReference>
<dbReference type="InterPro" id="IPR052162">
    <property type="entry name" value="Sensor_kinase/Photoreceptor"/>
</dbReference>
<name>A0A921JE68_9HYPH</name>
<evidence type="ECO:0000256" key="1">
    <source>
        <dbReference type="ARBA" id="ARBA00000085"/>
    </source>
</evidence>
<dbReference type="SMART" id="SM00065">
    <property type="entry name" value="GAF"/>
    <property type="match status" value="1"/>
</dbReference>
<feature type="modified residue" description="4-aspartylphosphate" evidence="9">
    <location>
        <position position="621"/>
    </location>
</feature>
<evidence type="ECO:0000256" key="3">
    <source>
        <dbReference type="ARBA" id="ARBA00022553"/>
    </source>
</evidence>
<evidence type="ECO:0000256" key="8">
    <source>
        <dbReference type="ARBA" id="ARBA00023163"/>
    </source>
</evidence>
<evidence type="ECO:0000256" key="7">
    <source>
        <dbReference type="ARBA" id="ARBA00023125"/>
    </source>
</evidence>
<dbReference type="GO" id="GO:0003677">
    <property type="term" value="F:DNA binding"/>
    <property type="evidence" value="ECO:0007669"/>
    <property type="project" value="UniProtKB-KW"/>
</dbReference>
<dbReference type="GO" id="GO:0006355">
    <property type="term" value="P:regulation of DNA-templated transcription"/>
    <property type="evidence" value="ECO:0007669"/>
    <property type="project" value="InterPro"/>
</dbReference>
<dbReference type="Proteomes" id="UP000742631">
    <property type="component" value="Unassembled WGS sequence"/>
</dbReference>
<keyword evidence="3 9" id="KW-0597">Phosphoprotein</keyword>
<reference evidence="14" key="2">
    <citation type="submission" date="2021-09" db="EMBL/GenBank/DDBJ databases">
        <authorList>
            <person name="Gilroy R."/>
        </authorList>
    </citation>
    <scope>NUCLEOTIDE SEQUENCE</scope>
    <source>
        <strain evidence="14">316</strain>
    </source>
</reference>
<feature type="domain" description="PAS" evidence="12">
    <location>
        <begin position="321"/>
        <end position="392"/>
    </location>
</feature>
<dbReference type="PROSITE" id="PS50112">
    <property type="entry name" value="PAS"/>
    <property type="match status" value="2"/>
</dbReference>
<dbReference type="InterPro" id="IPR016032">
    <property type="entry name" value="Sig_transdc_resp-reg_C-effctor"/>
</dbReference>
<feature type="domain" description="Response regulatory" evidence="11">
    <location>
        <begin position="572"/>
        <end position="687"/>
    </location>
</feature>
<keyword evidence="5" id="KW-0418">Kinase</keyword>
<evidence type="ECO:0000256" key="4">
    <source>
        <dbReference type="ARBA" id="ARBA00022679"/>
    </source>
</evidence>
<evidence type="ECO:0000256" key="6">
    <source>
        <dbReference type="ARBA" id="ARBA00023015"/>
    </source>
</evidence>
<proteinExistence type="predicted"/>
<dbReference type="InterPro" id="IPR000792">
    <property type="entry name" value="Tscrpt_reg_LuxR_C"/>
</dbReference>
<dbReference type="SMART" id="SM00448">
    <property type="entry name" value="REC"/>
    <property type="match status" value="1"/>
</dbReference>
<feature type="domain" description="PAC" evidence="13">
    <location>
        <begin position="524"/>
        <end position="577"/>
    </location>
</feature>
<dbReference type="GO" id="GO:0000160">
    <property type="term" value="P:phosphorelay signal transduction system"/>
    <property type="evidence" value="ECO:0007669"/>
    <property type="project" value="InterPro"/>
</dbReference>
<dbReference type="PRINTS" id="PR00038">
    <property type="entry name" value="HTHLUXR"/>
</dbReference>
<dbReference type="Gene3D" id="3.30.450.20">
    <property type="entry name" value="PAS domain"/>
    <property type="match status" value="3"/>
</dbReference>
<dbReference type="InterPro" id="IPR003018">
    <property type="entry name" value="GAF"/>
</dbReference>
<dbReference type="PROSITE" id="PS50043">
    <property type="entry name" value="HTH_LUXR_2"/>
    <property type="match status" value="1"/>
</dbReference>
<dbReference type="EMBL" id="DYYG01000011">
    <property type="protein sequence ID" value="HJE22733.1"/>
    <property type="molecule type" value="Genomic_DNA"/>
</dbReference>
<dbReference type="CDD" id="cd06170">
    <property type="entry name" value="LuxR_C_like"/>
    <property type="match status" value="1"/>
</dbReference>
<comment type="caution">
    <text evidence="14">The sequence shown here is derived from an EMBL/GenBank/DDBJ whole genome shotgun (WGS) entry which is preliminary data.</text>
</comment>
<dbReference type="Pfam" id="PF00196">
    <property type="entry name" value="GerE"/>
    <property type="match status" value="1"/>
</dbReference>
<dbReference type="SMART" id="SM00091">
    <property type="entry name" value="PAS"/>
    <property type="match status" value="2"/>
</dbReference>
<dbReference type="AlphaFoldDB" id="A0A921JE68"/>
<dbReference type="InterPro" id="IPR036388">
    <property type="entry name" value="WH-like_DNA-bd_sf"/>
</dbReference>
<dbReference type="SUPFAM" id="SSF46894">
    <property type="entry name" value="C-terminal effector domain of the bipartite response regulators"/>
    <property type="match status" value="1"/>
</dbReference>
<keyword evidence="7" id="KW-0238">DNA-binding</keyword>
<dbReference type="SUPFAM" id="SSF55785">
    <property type="entry name" value="PYP-like sensor domain (PAS domain)"/>
    <property type="match status" value="2"/>
</dbReference>
<keyword evidence="4" id="KW-0808">Transferase</keyword>
<organism evidence="14 15">
    <name type="scientific">Methylorubrum populi</name>
    <dbReference type="NCBI Taxonomy" id="223967"/>
    <lineage>
        <taxon>Bacteria</taxon>
        <taxon>Pseudomonadati</taxon>
        <taxon>Pseudomonadota</taxon>
        <taxon>Alphaproteobacteria</taxon>
        <taxon>Hyphomicrobiales</taxon>
        <taxon>Methylobacteriaceae</taxon>
        <taxon>Methylorubrum</taxon>
    </lineage>
</organism>
<dbReference type="InterPro" id="IPR035965">
    <property type="entry name" value="PAS-like_dom_sf"/>
</dbReference>
<dbReference type="SMART" id="SM00421">
    <property type="entry name" value="HTH_LUXR"/>
    <property type="match status" value="1"/>
</dbReference>
<evidence type="ECO:0000256" key="2">
    <source>
        <dbReference type="ARBA" id="ARBA00012438"/>
    </source>
</evidence>
<dbReference type="Gene3D" id="1.10.10.10">
    <property type="entry name" value="Winged helix-like DNA-binding domain superfamily/Winged helix DNA-binding domain"/>
    <property type="match status" value="1"/>
</dbReference>
<dbReference type="PANTHER" id="PTHR43304:SF1">
    <property type="entry name" value="PAC DOMAIN-CONTAINING PROTEIN"/>
    <property type="match status" value="1"/>
</dbReference>
<reference evidence="14" key="1">
    <citation type="journal article" date="2021" name="PeerJ">
        <title>Extensive microbial diversity within the chicken gut microbiome revealed by metagenomics and culture.</title>
        <authorList>
            <person name="Gilroy R."/>
            <person name="Ravi A."/>
            <person name="Getino M."/>
            <person name="Pursley I."/>
            <person name="Horton D.L."/>
            <person name="Alikhan N.F."/>
            <person name="Baker D."/>
            <person name="Gharbi K."/>
            <person name="Hall N."/>
            <person name="Watson M."/>
            <person name="Adriaenssens E.M."/>
            <person name="Foster-Nyarko E."/>
            <person name="Jarju S."/>
            <person name="Secka A."/>
            <person name="Antonio M."/>
            <person name="Oren A."/>
            <person name="Chaudhuri R.R."/>
            <person name="La Ragione R."/>
            <person name="Hildebrand F."/>
            <person name="Pallen M.J."/>
        </authorList>
    </citation>
    <scope>NUCLEOTIDE SEQUENCE</scope>
    <source>
        <strain evidence="14">316</strain>
    </source>
</reference>
<dbReference type="CDD" id="cd00130">
    <property type="entry name" value="PAS"/>
    <property type="match status" value="2"/>
</dbReference>
<evidence type="ECO:0000313" key="14">
    <source>
        <dbReference type="EMBL" id="HJE22733.1"/>
    </source>
</evidence>
<dbReference type="InterPro" id="IPR029016">
    <property type="entry name" value="GAF-like_dom_sf"/>
</dbReference>
<dbReference type="InterPro" id="IPR000014">
    <property type="entry name" value="PAS"/>
</dbReference>
<gene>
    <name evidence="14" type="ORF">K8W01_03645</name>
</gene>
<evidence type="ECO:0000256" key="5">
    <source>
        <dbReference type="ARBA" id="ARBA00022777"/>
    </source>
</evidence>
<dbReference type="PANTHER" id="PTHR43304">
    <property type="entry name" value="PHYTOCHROME-LIKE PROTEIN CPH1"/>
    <property type="match status" value="1"/>
</dbReference>
<dbReference type="InterPro" id="IPR000700">
    <property type="entry name" value="PAS-assoc_C"/>
</dbReference>